<dbReference type="InterPro" id="IPR003772">
    <property type="entry name" value="YceD"/>
</dbReference>
<dbReference type="PANTHER" id="PTHR38099">
    <property type="entry name" value="LARGE RIBOSOMAL RNA SUBUNIT ACCUMULATION PROTEIN YCED"/>
    <property type="match status" value="1"/>
</dbReference>
<keyword evidence="4" id="KW-0690">Ribosome biogenesis</keyword>
<comment type="similarity">
    <text evidence="2">Belongs to the DUF177 domain family.</text>
</comment>
<keyword evidence="8" id="KW-1185">Reference proteome</keyword>
<sequence length="170" mass="18763">MTIPVQISASRALARDERYTGPVDAAGLDRLRDLSPEGLSADLRIWTDTARRRWIEGRIAGVVQLECRVCSEGFSWSLDAPVKLALAMSEEEEERLMAHGEPLLVHDDSLMLHEIVEDEVLLALPMMPRCPACENARPPSDEPSDEVARPSPLAALKSLSLKGVTPARRK</sequence>
<dbReference type="AlphaFoldDB" id="A0A4R7PHJ1"/>
<proteinExistence type="inferred from homology"/>
<comment type="caution">
    <text evidence="7">The sequence shown here is derived from an EMBL/GenBank/DDBJ whole genome shotgun (WGS) entry which is preliminary data.</text>
</comment>
<evidence type="ECO:0000256" key="2">
    <source>
        <dbReference type="ARBA" id="ARBA00010740"/>
    </source>
</evidence>
<dbReference type="GO" id="GO:0005829">
    <property type="term" value="C:cytosol"/>
    <property type="evidence" value="ECO:0007669"/>
    <property type="project" value="TreeGrafter"/>
</dbReference>
<dbReference type="Proteomes" id="UP000295341">
    <property type="component" value="Unassembled WGS sequence"/>
</dbReference>
<protein>
    <recommendedName>
        <fullName evidence="3">Large ribosomal RNA subunit accumulation protein YceD</fullName>
    </recommendedName>
    <alternativeName>
        <fullName evidence="5">23S rRNA accumulation protein YceD</fullName>
    </alternativeName>
</protein>
<evidence type="ECO:0000256" key="1">
    <source>
        <dbReference type="ARBA" id="ARBA00002868"/>
    </source>
</evidence>
<dbReference type="RefSeq" id="WP_133881384.1">
    <property type="nucleotide sequence ID" value="NZ_MWIN01000013.1"/>
</dbReference>
<dbReference type="Pfam" id="PF02620">
    <property type="entry name" value="YceD"/>
    <property type="match status" value="1"/>
</dbReference>
<gene>
    <name evidence="7" type="ORF">DFR24_2320</name>
</gene>
<evidence type="ECO:0000313" key="7">
    <source>
        <dbReference type="EMBL" id="TDU32910.1"/>
    </source>
</evidence>
<feature type="region of interest" description="Disordered" evidence="6">
    <location>
        <begin position="133"/>
        <end position="152"/>
    </location>
</feature>
<organism evidence="7 8">
    <name type="scientific">Panacagrimonas perspica</name>
    <dbReference type="NCBI Taxonomy" id="381431"/>
    <lineage>
        <taxon>Bacteria</taxon>
        <taxon>Pseudomonadati</taxon>
        <taxon>Pseudomonadota</taxon>
        <taxon>Gammaproteobacteria</taxon>
        <taxon>Nevskiales</taxon>
        <taxon>Nevskiaceae</taxon>
        <taxon>Panacagrimonas</taxon>
    </lineage>
</organism>
<reference evidence="7 8" key="1">
    <citation type="submission" date="2019-03" db="EMBL/GenBank/DDBJ databases">
        <title>Genomic Encyclopedia of Type Strains, Phase IV (KMG-IV): sequencing the most valuable type-strain genomes for metagenomic binning, comparative biology and taxonomic classification.</title>
        <authorList>
            <person name="Goeker M."/>
        </authorList>
    </citation>
    <scope>NUCLEOTIDE SEQUENCE [LARGE SCALE GENOMIC DNA]</scope>
    <source>
        <strain evidence="7 8">DSM 26377</strain>
    </source>
</reference>
<dbReference type="OrthoDB" id="9786771at2"/>
<evidence type="ECO:0000313" key="8">
    <source>
        <dbReference type="Proteomes" id="UP000295341"/>
    </source>
</evidence>
<evidence type="ECO:0000256" key="6">
    <source>
        <dbReference type="SAM" id="MobiDB-lite"/>
    </source>
</evidence>
<evidence type="ECO:0000256" key="3">
    <source>
        <dbReference type="ARBA" id="ARBA00015716"/>
    </source>
</evidence>
<comment type="function">
    <text evidence="1">Plays a role in synthesis, processing and/or stability of 23S rRNA.</text>
</comment>
<dbReference type="GO" id="GO:0042254">
    <property type="term" value="P:ribosome biogenesis"/>
    <property type="evidence" value="ECO:0007669"/>
    <property type="project" value="UniProtKB-KW"/>
</dbReference>
<dbReference type="InterPro" id="IPR039255">
    <property type="entry name" value="YceD_bac"/>
</dbReference>
<dbReference type="EMBL" id="SOBT01000008">
    <property type="protein sequence ID" value="TDU32910.1"/>
    <property type="molecule type" value="Genomic_DNA"/>
</dbReference>
<name>A0A4R7PHJ1_9GAMM</name>
<evidence type="ECO:0000256" key="5">
    <source>
        <dbReference type="ARBA" id="ARBA00031841"/>
    </source>
</evidence>
<evidence type="ECO:0000256" key="4">
    <source>
        <dbReference type="ARBA" id="ARBA00022517"/>
    </source>
</evidence>
<dbReference type="PANTHER" id="PTHR38099:SF1">
    <property type="entry name" value="LARGE RIBOSOMAL RNA SUBUNIT ACCUMULATION PROTEIN YCED"/>
    <property type="match status" value="1"/>
</dbReference>
<accession>A0A4R7PHJ1</accession>